<proteinExistence type="predicted"/>
<sequence length="120" mass="13887">MPNKNNKFQSVLADARSSQVVIHLLTLAMLYFRLTGPDWHLLGAKTHYLDFLNMWSMKDQFEQWSQDASSIFNAELASLFEQQQPHCVSFIADIQVDQATKHQAYGAKLYRGKDSEYCHM</sequence>
<dbReference type="EMBL" id="JAODUP010000625">
    <property type="protein sequence ID" value="KAK2146197.1"/>
    <property type="molecule type" value="Genomic_DNA"/>
</dbReference>
<dbReference type="Proteomes" id="UP001208570">
    <property type="component" value="Unassembled WGS sequence"/>
</dbReference>
<keyword evidence="2" id="KW-1185">Reference proteome</keyword>
<gene>
    <name evidence="1" type="ORF">LSH36_625g01040</name>
</gene>
<organism evidence="1 2">
    <name type="scientific">Paralvinella palmiformis</name>
    <dbReference type="NCBI Taxonomy" id="53620"/>
    <lineage>
        <taxon>Eukaryota</taxon>
        <taxon>Metazoa</taxon>
        <taxon>Spiralia</taxon>
        <taxon>Lophotrochozoa</taxon>
        <taxon>Annelida</taxon>
        <taxon>Polychaeta</taxon>
        <taxon>Sedentaria</taxon>
        <taxon>Canalipalpata</taxon>
        <taxon>Terebellida</taxon>
        <taxon>Terebelliformia</taxon>
        <taxon>Alvinellidae</taxon>
        <taxon>Paralvinella</taxon>
    </lineage>
</organism>
<comment type="caution">
    <text evidence="1">The sequence shown here is derived from an EMBL/GenBank/DDBJ whole genome shotgun (WGS) entry which is preliminary data.</text>
</comment>
<protein>
    <submittedName>
        <fullName evidence="1">Uncharacterized protein</fullName>
    </submittedName>
</protein>
<evidence type="ECO:0000313" key="1">
    <source>
        <dbReference type="EMBL" id="KAK2146197.1"/>
    </source>
</evidence>
<name>A0AAD9MUE9_9ANNE</name>
<accession>A0AAD9MUE9</accession>
<reference evidence="1" key="1">
    <citation type="journal article" date="2023" name="Mol. Biol. Evol.">
        <title>Third-Generation Sequencing Reveals the Adaptive Role of the Epigenome in Three Deep-Sea Polychaetes.</title>
        <authorList>
            <person name="Perez M."/>
            <person name="Aroh O."/>
            <person name="Sun Y."/>
            <person name="Lan Y."/>
            <person name="Juniper S.K."/>
            <person name="Young C.R."/>
            <person name="Angers B."/>
            <person name="Qian P.Y."/>
        </authorList>
    </citation>
    <scope>NUCLEOTIDE SEQUENCE</scope>
    <source>
        <strain evidence="1">P08H-3</strain>
    </source>
</reference>
<dbReference type="AlphaFoldDB" id="A0AAD9MUE9"/>
<evidence type="ECO:0000313" key="2">
    <source>
        <dbReference type="Proteomes" id="UP001208570"/>
    </source>
</evidence>